<feature type="region of interest" description="Disordered" evidence="1">
    <location>
        <begin position="113"/>
        <end position="210"/>
    </location>
</feature>
<feature type="compositionally biased region" description="Polar residues" evidence="1">
    <location>
        <begin position="1"/>
        <end position="10"/>
    </location>
</feature>
<evidence type="ECO:0000256" key="1">
    <source>
        <dbReference type="SAM" id="MobiDB-lite"/>
    </source>
</evidence>
<comment type="caution">
    <text evidence="2">The sequence shown here is derived from an EMBL/GenBank/DDBJ whole genome shotgun (WGS) entry which is preliminary data.</text>
</comment>
<proteinExistence type="predicted"/>
<protein>
    <submittedName>
        <fullName evidence="2">Uncharacterized protein</fullName>
    </submittedName>
</protein>
<feature type="region of interest" description="Disordered" evidence="1">
    <location>
        <begin position="1"/>
        <end position="29"/>
    </location>
</feature>
<sequence>MRPAQLTASLTGDHRGSGAITHSPTCSRPPLLRTTEYRYIPEAQTNPKDSFASGGSAALMTQAASYASRKRPADSPLPIYSPAKLPRVTGYDNRSIVVSFVKGVFGATASPDLPVHSHPKSGNLPTISPRISRNPTPATKQVSMPPPKVLPIKTSSTSLAPVSSSGSPVGPTTVSPFIARKEGRPSEMLNRKRRAKIKARGRPISKDGRRTKSIIFAAPFRL</sequence>
<dbReference type="EMBL" id="JACGCI010000001">
    <property type="protein sequence ID" value="KAF6766193.1"/>
    <property type="molecule type" value="Genomic_DNA"/>
</dbReference>
<organism evidence="2 3">
    <name type="scientific">Ephemerocybe angulata</name>
    <dbReference type="NCBI Taxonomy" id="980116"/>
    <lineage>
        <taxon>Eukaryota</taxon>
        <taxon>Fungi</taxon>
        <taxon>Dikarya</taxon>
        <taxon>Basidiomycota</taxon>
        <taxon>Agaricomycotina</taxon>
        <taxon>Agaricomycetes</taxon>
        <taxon>Agaricomycetidae</taxon>
        <taxon>Agaricales</taxon>
        <taxon>Agaricineae</taxon>
        <taxon>Psathyrellaceae</taxon>
        <taxon>Ephemerocybe</taxon>
    </lineage>
</organism>
<evidence type="ECO:0000313" key="2">
    <source>
        <dbReference type="EMBL" id="KAF6766193.1"/>
    </source>
</evidence>
<gene>
    <name evidence="2" type="ORF">DFP72DRAFT_1057367</name>
</gene>
<feature type="compositionally biased region" description="Basic residues" evidence="1">
    <location>
        <begin position="191"/>
        <end position="203"/>
    </location>
</feature>
<name>A0A8H6IKA4_9AGAR</name>
<accession>A0A8H6IKA4</accession>
<keyword evidence="3" id="KW-1185">Reference proteome</keyword>
<dbReference type="AlphaFoldDB" id="A0A8H6IKA4"/>
<feature type="compositionally biased region" description="Polar residues" evidence="1">
    <location>
        <begin position="123"/>
        <end position="142"/>
    </location>
</feature>
<reference evidence="2 3" key="1">
    <citation type="submission" date="2020-07" db="EMBL/GenBank/DDBJ databases">
        <title>Comparative genomics of pyrophilous fungi reveals a link between fire events and developmental genes.</title>
        <authorList>
            <consortium name="DOE Joint Genome Institute"/>
            <person name="Steindorff A.S."/>
            <person name="Carver A."/>
            <person name="Calhoun S."/>
            <person name="Stillman K."/>
            <person name="Liu H."/>
            <person name="Lipzen A."/>
            <person name="Pangilinan J."/>
            <person name="Labutti K."/>
            <person name="Bruns T.D."/>
            <person name="Grigoriev I.V."/>
        </authorList>
    </citation>
    <scope>NUCLEOTIDE SEQUENCE [LARGE SCALE GENOMIC DNA]</scope>
    <source>
        <strain evidence="2 3">CBS 144469</strain>
    </source>
</reference>
<dbReference type="Proteomes" id="UP000521943">
    <property type="component" value="Unassembled WGS sequence"/>
</dbReference>
<evidence type="ECO:0000313" key="3">
    <source>
        <dbReference type="Proteomes" id="UP000521943"/>
    </source>
</evidence>
<feature type="compositionally biased region" description="Low complexity" evidence="1">
    <location>
        <begin position="154"/>
        <end position="176"/>
    </location>
</feature>